<comment type="caution">
    <text evidence="3">The sequence shown here is derived from an EMBL/GenBank/DDBJ whole genome shotgun (WGS) entry which is preliminary data.</text>
</comment>
<protein>
    <submittedName>
        <fullName evidence="3">Uncharacterized protein</fullName>
    </submittedName>
</protein>
<gene>
    <name evidence="3" type="ORF">OTU49_006599</name>
</gene>
<evidence type="ECO:0000256" key="1">
    <source>
        <dbReference type="ARBA" id="ARBA00009275"/>
    </source>
</evidence>
<dbReference type="Gene3D" id="3.20.20.140">
    <property type="entry name" value="Metal-dependent hydrolases"/>
    <property type="match status" value="1"/>
</dbReference>
<dbReference type="PROSITE" id="PS01137">
    <property type="entry name" value="TATD_1"/>
    <property type="match status" value="1"/>
</dbReference>
<dbReference type="PROSITE" id="PS01091">
    <property type="entry name" value="TATD_3"/>
    <property type="match status" value="1"/>
</dbReference>
<dbReference type="FunFam" id="3.20.20.140:FF:000027">
    <property type="entry name" value="putative deoxyribonuclease TATDN2"/>
    <property type="match status" value="1"/>
</dbReference>
<organism evidence="3 4">
    <name type="scientific">Cherax quadricarinatus</name>
    <name type="common">Australian red claw crayfish</name>
    <dbReference type="NCBI Taxonomy" id="27406"/>
    <lineage>
        <taxon>Eukaryota</taxon>
        <taxon>Metazoa</taxon>
        <taxon>Ecdysozoa</taxon>
        <taxon>Arthropoda</taxon>
        <taxon>Crustacea</taxon>
        <taxon>Multicrustacea</taxon>
        <taxon>Malacostraca</taxon>
        <taxon>Eumalacostraca</taxon>
        <taxon>Eucarida</taxon>
        <taxon>Decapoda</taxon>
        <taxon>Pleocyemata</taxon>
        <taxon>Astacidea</taxon>
        <taxon>Parastacoidea</taxon>
        <taxon>Parastacidae</taxon>
        <taxon>Cherax</taxon>
    </lineage>
</organism>
<reference evidence="3 4" key="1">
    <citation type="journal article" date="2024" name="BMC Genomics">
        <title>Genome assembly of redclaw crayfish (Cherax quadricarinatus) provides insights into its immune adaptation and hypoxia tolerance.</title>
        <authorList>
            <person name="Liu Z."/>
            <person name="Zheng J."/>
            <person name="Li H."/>
            <person name="Fang K."/>
            <person name="Wang S."/>
            <person name="He J."/>
            <person name="Zhou D."/>
            <person name="Weng S."/>
            <person name="Chi M."/>
            <person name="Gu Z."/>
            <person name="He J."/>
            <person name="Li F."/>
            <person name="Wang M."/>
        </authorList>
    </citation>
    <scope>NUCLEOTIDE SEQUENCE [LARGE SCALE GENOMIC DNA]</scope>
    <source>
        <strain evidence="3">ZL_2023a</strain>
    </source>
</reference>
<dbReference type="InterPro" id="IPR001130">
    <property type="entry name" value="TatD-like"/>
</dbReference>
<accession>A0AAW0X2D7</accession>
<dbReference type="Proteomes" id="UP001445076">
    <property type="component" value="Unassembled WGS sequence"/>
</dbReference>
<dbReference type="InterPro" id="IPR018228">
    <property type="entry name" value="DNase_TatD-rel_CS"/>
</dbReference>
<dbReference type="EMBL" id="JARKIK010000054">
    <property type="protein sequence ID" value="KAK8733356.1"/>
    <property type="molecule type" value="Genomic_DNA"/>
</dbReference>
<dbReference type="PANTHER" id="PTHR46363:SF1">
    <property type="entry name" value="DEOXYRIBONUCLEASE TATDN2-RELATED"/>
    <property type="match status" value="1"/>
</dbReference>
<comment type="similarity">
    <text evidence="1">Belongs to the metallo-dependent hydrolases superfamily. TatD-type hydrolase family.</text>
</comment>
<keyword evidence="2" id="KW-0378">Hydrolase</keyword>
<dbReference type="Pfam" id="PF01026">
    <property type="entry name" value="TatD_DNase"/>
    <property type="match status" value="1"/>
</dbReference>
<proteinExistence type="inferred from homology"/>
<dbReference type="GO" id="GO:0016788">
    <property type="term" value="F:hydrolase activity, acting on ester bonds"/>
    <property type="evidence" value="ECO:0007669"/>
    <property type="project" value="InterPro"/>
</dbReference>
<dbReference type="CDD" id="cd01310">
    <property type="entry name" value="TatD_DNAse"/>
    <property type="match status" value="1"/>
</dbReference>
<dbReference type="SUPFAM" id="SSF51556">
    <property type="entry name" value="Metallo-dependent hydrolases"/>
    <property type="match status" value="1"/>
</dbReference>
<evidence type="ECO:0000313" key="4">
    <source>
        <dbReference type="Proteomes" id="UP001445076"/>
    </source>
</evidence>
<dbReference type="AlphaFoldDB" id="A0AAW0X2D7"/>
<keyword evidence="4" id="KW-1185">Reference proteome</keyword>
<dbReference type="PANTHER" id="PTHR46363">
    <property type="entry name" value="DEOXYRIBONUCLEASE TATDN2-RELATED"/>
    <property type="match status" value="1"/>
</dbReference>
<name>A0AAW0X2D7_CHEQU</name>
<sequence length="479" mass="54832">KNICQYASLEKSSDMNEMAKCTSPSEILVASRKKKGKYLTKVLKISKSFKSLASKYDSPPKVTPPEEISLNSTFTGKENSERCLEETSYQFSTPQESQVTCISEDASSGYLESGSVQAKSIVEPKSSGAHCHISYSYLGNESFHGQDVESLPAYTANEISTNWWLFHAPSSSSAVPQALSAHGQGYNYAVKSECDEKELQMKKFKPGFIDTHCHLDFLFQRLNFSGSYAEFQSDRENKDPFPVSYEGCVAIFCKPWTFKKINWWEDIISTSNVWAAFGCHPHFSESFSDEEEVYLRHALQNEKTVALGEIGLDYSERKYLSRELQQAVFRKQLQIALEYKKPIVIHCRDAHRDCIEILKEIVPRDYLIHRHCFTDKWEDAKEWLETFSKLYLGFTNLITYAGCRRSCNIRETVRRMPLNRLLLETDAPYFRPLCYSDSGRFSHPGMAIHVAAQVAKLRNEEIQVVLNQARKNTRDVYGI</sequence>
<feature type="non-terminal residue" evidence="3">
    <location>
        <position position="1"/>
    </location>
</feature>
<dbReference type="InterPro" id="IPR032466">
    <property type="entry name" value="Metal_Hydrolase"/>
</dbReference>
<evidence type="ECO:0000313" key="3">
    <source>
        <dbReference type="EMBL" id="KAK8733356.1"/>
    </source>
</evidence>
<evidence type="ECO:0000256" key="2">
    <source>
        <dbReference type="ARBA" id="ARBA00022801"/>
    </source>
</evidence>